<dbReference type="EMBL" id="CP104694">
    <property type="protein sequence ID" value="UXI65789.1"/>
    <property type="molecule type" value="Genomic_DNA"/>
</dbReference>
<reference evidence="1" key="1">
    <citation type="submission" date="2022-09" db="EMBL/GenBank/DDBJ databases">
        <title>Tahibacter sp. nov., isolated from a fresh water.</title>
        <authorList>
            <person name="Baek J.H."/>
            <person name="Lee J.K."/>
            <person name="Kim J.M."/>
            <person name="Jeon C.O."/>
        </authorList>
    </citation>
    <scope>NUCLEOTIDE SEQUENCE</scope>
    <source>
        <strain evidence="1">W38</strain>
    </source>
</reference>
<sequence length="142" mass="15574">MQTNETSDAVWLVYDDECPICRAYCRRVRITRAAGALYLVDARQPGALMDEITAAGLDIDQGMVLKVRGALYYGADAIRVLTLMSTPSGWFNRMAYLLFGSARRAGIAYPAGKAFRNLLLKGLGISYVNNLGRTNPFSGVSR</sequence>
<evidence type="ECO:0000313" key="2">
    <source>
        <dbReference type="Proteomes" id="UP001064632"/>
    </source>
</evidence>
<proteinExistence type="predicted"/>
<dbReference type="Pfam" id="PF04134">
    <property type="entry name" value="DCC1-like"/>
    <property type="match status" value="1"/>
</dbReference>
<dbReference type="Proteomes" id="UP001064632">
    <property type="component" value="Chromosome"/>
</dbReference>
<name>A0ABY6B7C7_9GAMM</name>
<accession>A0ABY6B7C7</accession>
<protein>
    <submittedName>
        <fullName evidence="1">DUF393 domain-containing protein</fullName>
    </submittedName>
</protein>
<dbReference type="InterPro" id="IPR007263">
    <property type="entry name" value="DCC1-like"/>
</dbReference>
<evidence type="ECO:0000313" key="1">
    <source>
        <dbReference type="EMBL" id="UXI65789.1"/>
    </source>
</evidence>
<organism evidence="1 2">
    <name type="scientific">Tahibacter amnicola</name>
    <dbReference type="NCBI Taxonomy" id="2976241"/>
    <lineage>
        <taxon>Bacteria</taxon>
        <taxon>Pseudomonadati</taxon>
        <taxon>Pseudomonadota</taxon>
        <taxon>Gammaproteobacteria</taxon>
        <taxon>Lysobacterales</taxon>
        <taxon>Rhodanobacteraceae</taxon>
        <taxon>Tahibacter</taxon>
    </lineage>
</organism>
<dbReference type="RefSeq" id="WP_261692785.1">
    <property type="nucleotide sequence ID" value="NZ_CP104694.1"/>
</dbReference>
<gene>
    <name evidence="1" type="ORF">N4264_13545</name>
</gene>
<keyword evidence="2" id="KW-1185">Reference proteome</keyword>